<protein>
    <recommendedName>
        <fullName evidence="2">YqjK-like protein</fullName>
    </recommendedName>
</protein>
<evidence type="ECO:0000313" key="1">
    <source>
        <dbReference type="EMBL" id="OIQ88178.1"/>
    </source>
</evidence>
<dbReference type="AlphaFoldDB" id="A0A1J5QY22"/>
<name>A0A1J5QY22_9ZZZZ</name>
<dbReference type="InterPro" id="IPR025612">
    <property type="entry name" value="YqjK"/>
</dbReference>
<sequence length="92" mass="10867">MNDKLQRLAERRERLVAQALAQRVTLAQNIEPWRLPLARADQGLAALRFIKRHPALIAGGSVMLVVLQPSHLWKWLRRGWVTWWIMHDLRDR</sequence>
<dbReference type="Pfam" id="PF13997">
    <property type="entry name" value="YqjK"/>
    <property type="match status" value="1"/>
</dbReference>
<dbReference type="EMBL" id="MLJW01000384">
    <property type="protein sequence ID" value="OIQ88178.1"/>
    <property type="molecule type" value="Genomic_DNA"/>
</dbReference>
<evidence type="ECO:0008006" key="2">
    <source>
        <dbReference type="Google" id="ProtNLM"/>
    </source>
</evidence>
<proteinExistence type="predicted"/>
<accession>A0A1J5QY22</accession>
<organism evidence="1">
    <name type="scientific">mine drainage metagenome</name>
    <dbReference type="NCBI Taxonomy" id="410659"/>
    <lineage>
        <taxon>unclassified sequences</taxon>
        <taxon>metagenomes</taxon>
        <taxon>ecological metagenomes</taxon>
    </lineage>
</organism>
<reference evidence="1" key="1">
    <citation type="submission" date="2016-10" db="EMBL/GenBank/DDBJ databases">
        <title>Sequence of Gallionella enrichment culture.</title>
        <authorList>
            <person name="Poehlein A."/>
            <person name="Muehling M."/>
            <person name="Daniel R."/>
        </authorList>
    </citation>
    <scope>NUCLEOTIDE SEQUENCE</scope>
</reference>
<gene>
    <name evidence="1" type="ORF">GALL_299500</name>
</gene>
<comment type="caution">
    <text evidence="1">The sequence shown here is derived from an EMBL/GenBank/DDBJ whole genome shotgun (WGS) entry which is preliminary data.</text>
</comment>